<comment type="caution">
    <text evidence="3">The sequence shown here is derived from an EMBL/GenBank/DDBJ whole genome shotgun (WGS) entry which is preliminary data.</text>
</comment>
<evidence type="ECO:0000256" key="1">
    <source>
        <dbReference type="SAM" id="MobiDB-lite"/>
    </source>
</evidence>
<dbReference type="GO" id="GO:0004622">
    <property type="term" value="F:phosphatidylcholine lysophospholipase activity"/>
    <property type="evidence" value="ECO:0007669"/>
    <property type="project" value="TreeGrafter"/>
</dbReference>
<organism evidence="3 4">
    <name type="scientific">Pyrocoelia pectoralis</name>
    <dbReference type="NCBI Taxonomy" id="417401"/>
    <lineage>
        <taxon>Eukaryota</taxon>
        <taxon>Metazoa</taxon>
        <taxon>Ecdysozoa</taxon>
        <taxon>Arthropoda</taxon>
        <taxon>Hexapoda</taxon>
        <taxon>Insecta</taxon>
        <taxon>Pterygota</taxon>
        <taxon>Neoptera</taxon>
        <taxon>Endopterygota</taxon>
        <taxon>Coleoptera</taxon>
        <taxon>Polyphaga</taxon>
        <taxon>Elateriformia</taxon>
        <taxon>Elateroidea</taxon>
        <taxon>Lampyridae</taxon>
        <taxon>Lampyrinae</taxon>
        <taxon>Pyrocoelia</taxon>
    </lineage>
</organism>
<dbReference type="PANTHER" id="PTHR30383">
    <property type="entry name" value="THIOESTERASE 1/PROTEASE 1/LYSOPHOSPHOLIPASE L1"/>
    <property type="match status" value="1"/>
</dbReference>
<protein>
    <recommendedName>
        <fullName evidence="2">OSK domain-containing protein</fullName>
    </recommendedName>
</protein>
<gene>
    <name evidence="3" type="ORF">RI129_007232</name>
</gene>
<dbReference type="PANTHER" id="PTHR30383:SF5">
    <property type="entry name" value="SGNH HYDROLASE-TYPE ESTERASE DOMAIN-CONTAINING PROTEIN"/>
    <property type="match status" value="1"/>
</dbReference>
<dbReference type="Gene3D" id="3.40.50.1110">
    <property type="entry name" value="SGNH hydrolase"/>
    <property type="match status" value="1"/>
</dbReference>
<dbReference type="SUPFAM" id="SSF52266">
    <property type="entry name" value="SGNH hydrolase"/>
    <property type="match status" value="1"/>
</dbReference>
<feature type="compositionally biased region" description="Basic and acidic residues" evidence="1">
    <location>
        <begin position="24"/>
        <end position="41"/>
    </location>
</feature>
<dbReference type="Proteomes" id="UP001329430">
    <property type="component" value="Chromosome 5"/>
</dbReference>
<feature type="region of interest" description="Disordered" evidence="1">
    <location>
        <begin position="24"/>
        <end position="82"/>
    </location>
</feature>
<proteinExistence type="predicted"/>
<evidence type="ECO:0000313" key="3">
    <source>
        <dbReference type="EMBL" id="KAK5643387.1"/>
    </source>
</evidence>
<reference evidence="3 4" key="1">
    <citation type="journal article" date="2024" name="Insects">
        <title>An Improved Chromosome-Level Genome Assembly of the Firefly Pyrocoelia pectoralis.</title>
        <authorList>
            <person name="Fu X."/>
            <person name="Meyer-Rochow V.B."/>
            <person name="Ballantyne L."/>
            <person name="Zhu X."/>
        </authorList>
    </citation>
    <scope>NUCLEOTIDE SEQUENCE [LARGE SCALE GENOMIC DNA]</scope>
    <source>
        <strain evidence="3">XCY_ONT2</strain>
    </source>
</reference>
<evidence type="ECO:0000259" key="2">
    <source>
        <dbReference type="Pfam" id="PF17182"/>
    </source>
</evidence>
<dbReference type="InterPro" id="IPR051532">
    <property type="entry name" value="Ester_Hydrolysis_Enzymes"/>
</dbReference>
<dbReference type="AlphaFoldDB" id="A0AAN7ZIC6"/>
<evidence type="ECO:0000313" key="4">
    <source>
        <dbReference type="Proteomes" id="UP001329430"/>
    </source>
</evidence>
<keyword evidence="4" id="KW-1185">Reference proteome</keyword>
<feature type="domain" description="OSK" evidence="2">
    <location>
        <begin position="84"/>
        <end position="240"/>
    </location>
</feature>
<accession>A0AAN7ZIC6</accession>
<name>A0AAN7ZIC6_9COLE</name>
<dbReference type="Pfam" id="PF17182">
    <property type="entry name" value="OSK"/>
    <property type="match status" value="1"/>
</dbReference>
<dbReference type="InterPro" id="IPR036514">
    <property type="entry name" value="SGNH_hydro_sf"/>
</dbReference>
<dbReference type="EMBL" id="JAVRBK010000005">
    <property type="protein sequence ID" value="KAK5643387.1"/>
    <property type="molecule type" value="Genomic_DNA"/>
</dbReference>
<dbReference type="InterPro" id="IPR033447">
    <property type="entry name" value="OSK"/>
</dbReference>
<sequence length="273" mass="31860">MDKRFLGLQADFESKFYISMPSNKERKNKCNLESSESEKLETVQNVPEDVEDDIETYQSERRKARPSSLSSNIKKAKEKPTHTKKGMYKGFQLIGDSQLLRFACQYLHGCRSRELGYCVSGQKIAELAERLEQKAYTISNKVIMLIGTNDFTYRTPLDNMYHSYNAIVKLLKENGTNKLILLTVPPIPKLDDSKKHWRELETFNDYIMTLKEEGKIYVFDLATVFISYNNTSNVDCYERTYNDGRMDLVHLNRSGFKYLKFVLDSNMETHRIF</sequence>